<proteinExistence type="predicted"/>
<gene>
    <name evidence="1" type="ORF">SPELUC_LOCUS2281</name>
</gene>
<protein>
    <submittedName>
        <fullName evidence="1">1682_t:CDS:1</fullName>
    </submittedName>
</protein>
<sequence length="58" mass="6816">MIDDLSLNFLSNSKQSRRRPSIFDDLATAITYARYWKIRKAMVTLEKNNINIITKQLV</sequence>
<accession>A0ACA9KNT6</accession>
<evidence type="ECO:0000313" key="1">
    <source>
        <dbReference type="EMBL" id="CAG8484647.1"/>
    </source>
</evidence>
<dbReference type="EMBL" id="CAJVPW010001462">
    <property type="protein sequence ID" value="CAG8484647.1"/>
    <property type="molecule type" value="Genomic_DNA"/>
</dbReference>
<comment type="caution">
    <text evidence="1">The sequence shown here is derived from an EMBL/GenBank/DDBJ whole genome shotgun (WGS) entry which is preliminary data.</text>
</comment>
<name>A0ACA9KNT6_9GLOM</name>
<reference evidence="1" key="1">
    <citation type="submission" date="2021-06" db="EMBL/GenBank/DDBJ databases">
        <authorList>
            <person name="Kallberg Y."/>
            <person name="Tangrot J."/>
            <person name="Rosling A."/>
        </authorList>
    </citation>
    <scope>NUCLEOTIDE SEQUENCE</scope>
    <source>
        <strain evidence="1">28 12/20/2015</strain>
    </source>
</reference>
<keyword evidence="2" id="KW-1185">Reference proteome</keyword>
<organism evidence="1 2">
    <name type="scientific">Cetraspora pellucida</name>
    <dbReference type="NCBI Taxonomy" id="1433469"/>
    <lineage>
        <taxon>Eukaryota</taxon>
        <taxon>Fungi</taxon>
        <taxon>Fungi incertae sedis</taxon>
        <taxon>Mucoromycota</taxon>
        <taxon>Glomeromycotina</taxon>
        <taxon>Glomeromycetes</taxon>
        <taxon>Diversisporales</taxon>
        <taxon>Gigasporaceae</taxon>
        <taxon>Cetraspora</taxon>
    </lineage>
</organism>
<dbReference type="Proteomes" id="UP000789366">
    <property type="component" value="Unassembled WGS sequence"/>
</dbReference>
<evidence type="ECO:0000313" key="2">
    <source>
        <dbReference type="Proteomes" id="UP000789366"/>
    </source>
</evidence>